<organism evidence="4 5">
    <name type="scientific">Parafannyhessea umbonata</name>
    <dbReference type="NCBI Taxonomy" id="604330"/>
    <lineage>
        <taxon>Bacteria</taxon>
        <taxon>Bacillati</taxon>
        <taxon>Actinomycetota</taxon>
        <taxon>Coriobacteriia</taxon>
        <taxon>Coriobacteriales</taxon>
        <taxon>Atopobiaceae</taxon>
        <taxon>Parafannyhessea</taxon>
    </lineage>
</organism>
<dbReference type="SUPFAM" id="SSF56214">
    <property type="entry name" value="4'-phosphopantetheinyl transferase"/>
    <property type="match status" value="2"/>
</dbReference>
<protein>
    <submittedName>
        <fullName evidence="4">4'-phosphopantetheinyl transferase superfamily protein</fullName>
    </submittedName>
</protein>
<keyword evidence="2 4" id="KW-0808">Transferase</keyword>
<comment type="caution">
    <text evidence="4">The sequence shown here is derived from an EMBL/GenBank/DDBJ whole genome shotgun (WGS) entry which is preliminary data.</text>
</comment>
<accession>A0A1H6HS51</accession>
<dbReference type="PANTHER" id="PTHR12215">
    <property type="entry name" value="PHOSPHOPANTETHEINE TRANSFERASE"/>
    <property type="match status" value="1"/>
</dbReference>
<evidence type="ECO:0000256" key="1">
    <source>
        <dbReference type="ARBA" id="ARBA00010990"/>
    </source>
</evidence>
<comment type="similarity">
    <text evidence="1">Belongs to the P-Pant transferase superfamily. Gsp/Sfp/HetI/AcpT family.</text>
</comment>
<evidence type="ECO:0000313" key="5">
    <source>
        <dbReference type="Proteomes" id="UP000199135"/>
    </source>
</evidence>
<evidence type="ECO:0000313" key="4">
    <source>
        <dbReference type="EMBL" id="SEH36994.1"/>
    </source>
</evidence>
<reference evidence="4 5" key="1">
    <citation type="submission" date="2016-10" db="EMBL/GenBank/DDBJ databases">
        <authorList>
            <person name="Varghese N."/>
            <person name="Submissions S."/>
        </authorList>
    </citation>
    <scope>NUCLEOTIDE SEQUENCE [LARGE SCALE GENOMIC DNA]</scope>
    <source>
        <strain evidence="4 5">WCP15</strain>
    </source>
</reference>
<dbReference type="InterPro" id="IPR008278">
    <property type="entry name" value="4-PPantetheinyl_Trfase_dom"/>
</dbReference>
<dbReference type="Gene3D" id="3.90.470.20">
    <property type="entry name" value="4'-phosphopantetheinyl transferase domain"/>
    <property type="match status" value="1"/>
</dbReference>
<evidence type="ECO:0000256" key="2">
    <source>
        <dbReference type="ARBA" id="ARBA00022679"/>
    </source>
</evidence>
<dbReference type="EMBL" id="FNWT01000001">
    <property type="protein sequence ID" value="SEH36994.1"/>
    <property type="molecule type" value="Genomic_DNA"/>
</dbReference>
<proteinExistence type="inferred from homology"/>
<dbReference type="RefSeq" id="WP_078686355.1">
    <property type="nucleotide sequence ID" value="NZ_FNWT01000001.1"/>
</dbReference>
<gene>
    <name evidence="4" type="ORF">SAMN05216447_101117</name>
</gene>
<feature type="domain" description="4'-phosphopantetheinyl transferase" evidence="3">
    <location>
        <begin position="96"/>
        <end position="162"/>
    </location>
</feature>
<dbReference type="GO" id="GO:0016740">
    <property type="term" value="F:transferase activity"/>
    <property type="evidence" value="ECO:0007669"/>
    <property type="project" value="UniProtKB-KW"/>
</dbReference>
<evidence type="ECO:0000259" key="3">
    <source>
        <dbReference type="Pfam" id="PF01648"/>
    </source>
</evidence>
<keyword evidence="5" id="KW-1185">Reference proteome</keyword>
<dbReference type="PANTHER" id="PTHR12215:SF10">
    <property type="entry name" value="L-AMINOADIPATE-SEMIALDEHYDE DEHYDROGENASE-PHOSPHOPANTETHEINYL TRANSFERASE"/>
    <property type="match status" value="1"/>
</dbReference>
<sequence length="218" mass="23868">MEKVVVYMLDGRLLEGRADECRDVIPSRHATRSLFGTRYSRLEALASGLLLRALLGVLDEDRLRRGAHGKPYLEGGPEFNLTNDCGWAAMAVSDEPVGVDLEEVPSRYRDGIEGLVARRYFDAEELRLIGGASTREGLRAWARAWTRREAILKAAGTGFATDPSASPEVLEGWHLEQRDLGDRVLAVAAPSPFELDVMEPDASALLDGVLAGRGEPRP</sequence>
<name>A0A1H6HS51_9ACTN</name>
<dbReference type="InterPro" id="IPR050559">
    <property type="entry name" value="P-Pant_transferase_sf"/>
</dbReference>
<dbReference type="Proteomes" id="UP000199135">
    <property type="component" value="Unassembled WGS sequence"/>
</dbReference>
<dbReference type="InterPro" id="IPR037143">
    <property type="entry name" value="4-PPantetheinyl_Trfase_dom_sf"/>
</dbReference>
<dbReference type="Pfam" id="PF01648">
    <property type="entry name" value="ACPS"/>
    <property type="match status" value="1"/>
</dbReference>